<dbReference type="EMBL" id="CAJNOO010000084">
    <property type="protein sequence ID" value="CAF0792721.1"/>
    <property type="molecule type" value="Genomic_DNA"/>
</dbReference>
<reference evidence="1" key="1">
    <citation type="submission" date="2021-02" db="EMBL/GenBank/DDBJ databases">
        <authorList>
            <person name="Nowell W R."/>
        </authorList>
    </citation>
    <scope>NUCLEOTIDE SEQUENCE</scope>
</reference>
<name>A0A813S670_9BILA</name>
<proteinExistence type="predicted"/>
<comment type="caution">
    <text evidence="1">The sequence shown here is derived from an EMBL/GenBank/DDBJ whole genome shotgun (WGS) entry which is preliminary data.</text>
</comment>
<protein>
    <submittedName>
        <fullName evidence="1">Uncharacterized protein</fullName>
    </submittedName>
</protein>
<dbReference type="Proteomes" id="UP000663882">
    <property type="component" value="Unassembled WGS sequence"/>
</dbReference>
<gene>
    <name evidence="1" type="ORF">RFH988_LOCUS3505</name>
</gene>
<dbReference type="OrthoDB" id="9994404at2759"/>
<dbReference type="PANTHER" id="PTHR16295">
    <property type="entry name" value="TRAF-TYPE ZINC FINGER PROTEIN-RELATED"/>
    <property type="match status" value="1"/>
</dbReference>
<dbReference type="AlphaFoldDB" id="A0A813S670"/>
<evidence type="ECO:0000313" key="2">
    <source>
        <dbReference type="Proteomes" id="UP000663882"/>
    </source>
</evidence>
<evidence type="ECO:0000313" key="1">
    <source>
        <dbReference type="EMBL" id="CAF0792721.1"/>
    </source>
</evidence>
<dbReference type="GO" id="GO:0005739">
    <property type="term" value="C:mitochondrion"/>
    <property type="evidence" value="ECO:0007669"/>
    <property type="project" value="TreeGrafter"/>
</dbReference>
<dbReference type="PANTHER" id="PTHR16295:SF10">
    <property type="entry name" value="EXPRESSED PROTEIN"/>
    <property type="match status" value="1"/>
</dbReference>
<organism evidence="1 2">
    <name type="scientific">Rotaria sordida</name>
    <dbReference type="NCBI Taxonomy" id="392033"/>
    <lineage>
        <taxon>Eukaryota</taxon>
        <taxon>Metazoa</taxon>
        <taxon>Spiralia</taxon>
        <taxon>Gnathifera</taxon>
        <taxon>Rotifera</taxon>
        <taxon>Eurotatoria</taxon>
        <taxon>Bdelloidea</taxon>
        <taxon>Philodinida</taxon>
        <taxon>Philodinidae</taxon>
        <taxon>Rotaria</taxon>
    </lineage>
</organism>
<dbReference type="InterPro" id="IPR051986">
    <property type="entry name" value="Innate_Immune_Apopt_Reg"/>
</dbReference>
<sequence>MRIDNTIIHTIQHSISDTCQFACCKFCNARFPIGKFLNEHLTMCGNQSDLCPRCHRYVRRAIFAYHYESNCAYPQGDRPVTSINRSTIPDTYVSSVTFHFDTYRAPKTFKKVKRIIDICTYCGQAYEGTDRTEHQKNCLRNPNNKRHRVSVRFSDSSDDRVHQIRQSYEGAYGLCERCHESIDWRHFQDHTRVCEGPSYYRREDVRRSYLDSSHLTARCEHCGVSFMKADLKLHQINCPKMRYLDTMQQHYGSPIRPVTSW</sequence>
<accession>A0A813S670</accession>